<evidence type="ECO:0000313" key="2">
    <source>
        <dbReference type="EMBL" id="ADO69046.1"/>
    </source>
</evidence>
<dbReference type="PATRIC" id="fig|378806.16.peg.8449"/>
<evidence type="ECO:0000256" key="1">
    <source>
        <dbReference type="SAM" id="MobiDB-lite"/>
    </source>
</evidence>
<reference evidence="3 5" key="1">
    <citation type="submission" date="2006-04" db="EMBL/GenBank/DDBJ databases">
        <authorList>
            <person name="Nierman W.C."/>
        </authorList>
    </citation>
    <scope>NUCLEOTIDE SEQUENCE [LARGE SCALE GENOMIC DNA]</scope>
    <source>
        <strain evidence="3 5">DW4/3-1</strain>
    </source>
</reference>
<dbReference type="EMBL" id="AAMD01000009">
    <property type="protein sequence ID" value="EAU69036.1"/>
    <property type="molecule type" value="Genomic_DNA"/>
</dbReference>
<feature type="region of interest" description="Disordered" evidence="1">
    <location>
        <begin position="392"/>
        <end position="414"/>
    </location>
</feature>
<gene>
    <name evidence="2" type="ordered locus">STAUR_1242</name>
    <name evidence="3" type="ORF">STIAU_8644</name>
</gene>
<name>Q09BE9_STIAD</name>
<dbReference type="EMBL" id="CP002271">
    <property type="protein sequence ID" value="ADO69046.1"/>
    <property type="molecule type" value="Genomic_DNA"/>
</dbReference>
<dbReference type="Gene3D" id="2.60.120.560">
    <property type="entry name" value="Exo-inulinase, domain 1"/>
    <property type="match status" value="1"/>
</dbReference>
<evidence type="ECO:0000313" key="3">
    <source>
        <dbReference type="EMBL" id="EAU69036.1"/>
    </source>
</evidence>
<accession>Q09BE9</accession>
<dbReference type="Proteomes" id="UP000032702">
    <property type="component" value="Unassembled WGS sequence"/>
</dbReference>
<dbReference type="OrthoDB" id="5489407at2"/>
<reference evidence="2 4" key="2">
    <citation type="journal article" date="2011" name="Mol. Biol. Evol.">
        <title>Comparative genomic analysis of fruiting body formation in Myxococcales.</title>
        <authorList>
            <person name="Huntley S."/>
            <person name="Hamann N."/>
            <person name="Wegener-Feldbrugge S."/>
            <person name="Treuner-Lange A."/>
            <person name="Kube M."/>
            <person name="Reinhardt R."/>
            <person name="Klages S."/>
            <person name="Muller R."/>
            <person name="Ronning C.M."/>
            <person name="Nierman W.C."/>
            <person name="Sogaard-Andersen L."/>
        </authorList>
    </citation>
    <scope>NUCLEOTIDE SEQUENCE [LARGE SCALE GENOMIC DNA]</scope>
    <source>
        <strain evidence="2 4">DW4/3-1</strain>
    </source>
</reference>
<dbReference type="SUPFAM" id="SSF89372">
    <property type="entry name" value="Fucose-specific lectin"/>
    <property type="match status" value="1"/>
</dbReference>
<proteinExistence type="predicted"/>
<dbReference type="KEGG" id="sur:STAUR_1242"/>
<feature type="compositionally biased region" description="Acidic residues" evidence="1">
    <location>
        <begin position="395"/>
        <end position="410"/>
    </location>
</feature>
<organism evidence="3 5">
    <name type="scientific">Stigmatella aurantiaca (strain DW4/3-1)</name>
    <dbReference type="NCBI Taxonomy" id="378806"/>
    <lineage>
        <taxon>Bacteria</taxon>
        <taxon>Pseudomonadati</taxon>
        <taxon>Myxococcota</taxon>
        <taxon>Myxococcia</taxon>
        <taxon>Myxococcales</taxon>
        <taxon>Cystobacterineae</taxon>
        <taxon>Archangiaceae</taxon>
        <taxon>Stigmatella</taxon>
    </lineage>
</organism>
<dbReference type="STRING" id="378806.STAUR_1242"/>
<keyword evidence="4" id="KW-1185">Reference proteome</keyword>
<sequence>MIGTTTALLATVLLASGTPLISVGAGNALTLPAQRHAVRIDLGSGKAPVWLLALQQAGVEGRGLSLFRSDNGAKSFRYIAPIQPDTSHHDRAELLAVGRDVAVVYSYESSSLGPSSRHDVWFQWWRYQSSSDTWMPEPAVRVFDAPNDKIAYSRALLARDSQGRLWIQAFRLEQNGRSTAVISVSTNNGSSFKAQPELDQVRKRGGGRLLSVGSKLVFVYGMHDGFEPARMRIRKDSDPLDTWGPVREAFSEGIYHGAALSAVADGQGGMHFVYKDETERLYYRRFDGNAFGPRTLVEDTRDWAMQPATTRVGDTLYIFYNRMRSSSSYELRARVLKNGTFSAPVVLDSQTTFKGYLNAVEALPAGSQEVPCFFGNAANASVQGTVSRVALPIDSDGEDEPSPPPDEEDPPTPGALLFEDDFAVPVTRGLGSAWTVKGLWYAKSGRAISDLDGEDLALAIPASCADCRVEAQVQHFAEEEAGLVLRAQGNARYSLMYLENGRLQVRREVGGSVKVLGEASSGLASSWDAVTLAFSTRGAGPVELVASVNGQVRLTVVDSSSSALKGPGTAGLATPIAGVWFDHFEVRVLETQDAQP</sequence>
<evidence type="ECO:0000313" key="5">
    <source>
        <dbReference type="Proteomes" id="UP000032702"/>
    </source>
</evidence>
<dbReference type="RefSeq" id="WP_002611153.1">
    <property type="nucleotide sequence ID" value="NC_014623.1"/>
</dbReference>
<dbReference type="HOGENOM" id="CLU_457763_0_0_7"/>
<dbReference type="Proteomes" id="UP000001351">
    <property type="component" value="Chromosome"/>
</dbReference>
<dbReference type="AlphaFoldDB" id="Q09BE9"/>
<dbReference type="eggNOG" id="COG4447">
    <property type="taxonomic scope" value="Bacteria"/>
</dbReference>
<evidence type="ECO:0000313" key="4">
    <source>
        <dbReference type="Proteomes" id="UP000001351"/>
    </source>
</evidence>
<protein>
    <submittedName>
        <fullName evidence="3">Uncharacterized protein</fullName>
    </submittedName>
</protein>